<feature type="compositionally biased region" description="Polar residues" evidence="1">
    <location>
        <begin position="443"/>
        <end position="458"/>
    </location>
</feature>
<gene>
    <name evidence="4" type="ORF">P3T76_004054</name>
</gene>
<feature type="region of interest" description="Disordered" evidence="1">
    <location>
        <begin position="69"/>
        <end position="88"/>
    </location>
</feature>
<evidence type="ECO:0000313" key="4">
    <source>
        <dbReference type="EMBL" id="KAK1944142.1"/>
    </source>
</evidence>
<keyword evidence="5" id="KW-1185">Reference proteome</keyword>
<dbReference type="Proteomes" id="UP001259832">
    <property type="component" value="Unassembled WGS sequence"/>
</dbReference>
<sequence length="465" mass="50020">MLVVRPVIAYLVVAAAAAEAANLRQEQRNLQTYTQSDDYYSTMLYRVNQERVSRGLPALCTNKKLQDAAQRHSDDQAANNYMDHTGTDGTNMADRVSEAGYDWSSVAENVAAGQPDVDSVMKTWMNSPGHRENILGDYTMFGTAYAYNPNSQYKHYWTQDFGTGETEECYGGGVAPKTQKSTYTHASTPKSYETTETPYAGHVDETDAPCTDEPVVVDPVHNGYGSKATDAPYTDAPVHSEYGSNTDEPCTDAPVDNGYGSQTDAPYTDAPVHNGYGTEAPYTDAPVDNGYGSQTDAPYTDAPVHSEYGSNTDEPCTDAPVDNGYGSQTDAPYTDAPVHNGYGTEAPYTDAPVDNGYGSQTDAPYTDAPVHNGYGTEAPYTDAPVHNGYGSQTDAPYTDAPVVVDSVHNGYESTTEEPCTDAPVVVDGPEIGFDEPVVVNHYGTPSTQSPDNYKPTNSDDCDPGF</sequence>
<dbReference type="CDD" id="cd05379">
    <property type="entry name" value="CAP_bacterial"/>
    <property type="match status" value="1"/>
</dbReference>
<keyword evidence="2" id="KW-0732">Signal</keyword>
<comment type="caution">
    <text evidence="4">The sequence shown here is derived from an EMBL/GenBank/DDBJ whole genome shotgun (WGS) entry which is preliminary data.</text>
</comment>
<feature type="signal peptide" evidence="2">
    <location>
        <begin position="1"/>
        <end position="20"/>
    </location>
</feature>
<feature type="domain" description="SCP" evidence="3">
    <location>
        <begin position="44"/>
        <end position="161"/>
    </location>
</feature>
<reference evidence="4" key="1">
    <citation type="submission" date="2023-08" db="EMBL/GenBank/DDBJ databases">
        <title>Reference Genome Resource for the Citrus Pathogen Phytophthora citrophthora.</title>
        <authorList>
            <person name="Moller H."/>
            <person name="Coetzee B."/>
            <person name="Rose L.J."/>
            <person name="Van Niekerk J.M."/>
        </authorList>
    </citation>
    <scope>NUCLEOTIDE SEQUENCE</scope>
    <source>
        <strain evidence="4">STE-U-9442</strain>
    </source>
</reference>
<dbReference type="PANTHER" id="PTHR31157">
    <property type="entry name" value="SCP DOMAIN-CONTAINING PROTEIN"/>
    <property type="match status" value="1"/>
</dbReference>
<evidence type="ECO:0000256" key="2">
    <source>
        <dbReference type="SAM" id="SignalP"/>
    </source>
</evidence>
<evidence type="ECO:0000259" key="3">
    <source>
        <dbReference type="Pfam" id="PF00188"/>
    </source>
</evidence>
<feature type="region of interest" description="Disordered" evidence="1">
    <location>
        <begin position="441"/>
        <end position="465"/>
    </location>
</feature>
<dbReference type="Gene3D" id="3.40.33.10">
    <property type="entry name" value="CAP"/>
    <property type="match status" value="1"/>
</dbReference>
<dbReference type="Pfam" id="PF00188">
    <property type="entry name" value="CAP"/>
    <property type="match status" value="1"/>
</dbReference>
<dbReference type="InterPro" id="IPR035940">
    <property type="entry name" value="CAP_sf"/>
</dbReference>
<feature type="chain" id="PRO_5042093721" description="SCP domain-containing protein" evidence="2">
    <location>
        <begin position="21"/>
        <end position="465"/>
    </location>
</feature>
<proteinExistence type="predicted"/>
<feature type="region of interest" description="Disordered" evidence="1">
    <location>
        <begin position="226"/>
        <end position="394"/>
    </location>
</feature>
<dbReference type="EMBL" id="JASMQC010000006">
    <property type="protein sequence ID" value="KAK1944142.1"/>
    <property type="molecule type" value="Genomic_DNA"/>
</dbReference>
<feature type="region of interest" description="Disordered" evidence="1">
    <location>
        <begin position="178"/>
        <end position="209"/>
    </location>
</feature>
<evidence type="ECO:0000313" key="5">
    <source>
        <dbReference type="Proteomes" id="UP001259832"/>
    </source>
</evidence>
<dbReference type="PANTHER" id="PTHR31157:SF1">
    <property type="entry name" value="SCP DOMAIN-CONTAINING PROTEIN"/>
    <property type="match status" value="1"/>
</dbReference>
<dbReference type="AlphaFoldDB" id="A0AAD9GT24"/>
<dbReference type="InterPro" id="IPR014044">
    <property type="entry name" value="CAP_dom"/>
</dbReference>
<dbReference type="SUPFAM" id="SSF55797">
    <property type="entry name" value="PR-1-like"/>
    <property type="match status" value="1"/>
</dbReference>
<organism evidence="4 5">
    <name type="scientific">Phytophthora citrophthora</name>
    <dbReference type="NCBI Taxonomy" id="4793"/>
    <lineage>
        <taxon>Eukaryota</taxon>
        <taxon>Sar</taxon>
        <taxon>Stramenopiles</taxon>
        <taxon>Oomycota</taxon>
        <taxon>Peronosporomycetes</taxon>
        <taxon>Peronosporales</taxon>
        <taxon>Peronosporaceae</taxon>
        <taxon>Phytophthora</taxon>
    </lineage>
</organism>
<name>A0AAD9GT24_9STRA</name>
<protein>
    <recommendedName>
        <fullName evidence="3">SCP domain-containing protein</fullName>
    </recommendedName>
</protein>
<evidence type="ECO:0000256" key="1">
    <source>
        <dbReference type="SAM" id="MobiDB-lite"/>
    </source>
</evidence>
<accession>A0AAD9GT24</accession>
<feature type="compositionally biased region" description="Polar residues" evidence="1">
    <location>
        <begin position="178"/>
        <end position="197"/>
    </location>
</feature>